<keyword evidence="6 11" id="KW-0560">Oxidoreductase</keyword>
<dbReference type="PROSITE" id="PS00076">
    <property type="entry name" value="PYRIDINE_REDOX_1"/>
    <property type="match status" value="1"/>
</dbReference>
<comment type="caution">
    <text evidence="14">The sequence shown here is derived from an EMBL/GenBank/DDBJ whole genome shotgun (WGS) entry which is preliminary data.</text>
</comment>
<dbReference type="NCBIfam" id="TIGR01350">
    <property type="entry name" value="lipoamide_DH"/>
    <property type="match status" value="1"/>
</dbReference>
<evidence type="ECO:0000256" key="10">
    <source>
        <dbReference type="ARBA" id="ARBA00049187"/>
    </source>
</evidence>
<keyword evidence="8" id="KW-1015">Disulfide bond</keyword>
<keyword evidence="7 11" id="KW-0520">NAD</keyword>
<dbReference type="Gene3D" id="3.30.390.30">
    <property type="match status" value="1"/>
</dbReference>
<evidence type="ECO:0000256" key="9">
    <source>
        <dbReference type="ARBA" id="ARBA00023284"/>
    </source>
</evidence>
<keyword evidence="9 11" id="KW-0676">Redox-active center</keyword>
<dbReference type="PRINTS" id="PR00368">
    <property type="entry name" value="FADPNR"/>
</dbReference>
<organism evidence="14 15">
    <name type="scientific">Aliibacillus thermotolerans</name>
    <dbReference type="NCBI Taxonomy" id="1834418"/>
    <lineage>
        <taxon>Bacteria</taxon>
        <taxon>Bacillati</taxon>
        <taxon>Bacillota</taxon>
        <taxon>Bacilli</taxon>
        <taxon>Bacillales</taxon>
        <taxon>Bacillaceae</taxon>
        <taxon>Aliibacillus</taxon>
    </lineage>
</organism>
<evidence type="ECO:0000256" key="5">
    <source>
        <dbReference type="ARBA" id="ARBA00022827"/>
    </source>
</evidence>
<dbReference type="Pfam" id="PF07992">
    <property type="entry name" value="Pyr_redox_2"/>
    <property type="match status" value="1"/>
</dbReference>
<evidence type="ECO:0000256" key="6">
    <source>
        <dbReference type="ARBA" id="ARBA00023002"/>
    </source>
</evidence>
<accession>A0ABW0U5L4</accession>
<evidence type="ECO:0000259" key="13">
    <source>
        <dbReference type="Pfam" id="PF07992"/>
    </source>
</evidence>
<evidence type="ECO:0000313" key="14">
    <source>
        <dbReference type="EMBL" id="MFC5628678.1"/>
    </source>
</evidence>
<evidence type="ECO:0000256" key="3">
    <source>
        <dbReference type="ARBA" id="ARBA00016961"/>
    </source>
</evidence>
<comment type="similarity">
    <text evidence="1 11">Belongs to the class-I pyridine nucleotide-disulfide oxidoreductase family.</text>
</comment>
<dbReference type="InterPro" id="IPR036188">
    <property type="entry name" value="FAD/NAD-bd_sf"/>
</dbReference>
<keyword evidence="5 11" id="KW-0274">FAD</keyword>
<dbReference type="EMBL" id="JBHSPF010000025">
    <property type="protein sequence ID" value="MFC5628678.1"/>
    <property type="molecule type" value="Genomic_DNA"/>
</dbReference>
<comment type="catalytic activity">
    <reaction evidence="10 11">
        <text>N(6)-[(R)-dihydrolipoyl]-L-lysyl-[protein] + NAD(+) = N(6)-[(R)-lipoyl]-L-lysyl-[protein] + NADH + H(+)</text>
        <dbReference type="Rhea" id="RHEA:15045"/>
        <dbReference type="Rhea" id="RHEA-COMP:10474"/>
        <dbReference type="Rhea" id="RHEA-COMP:10475"/>
        <dbReference type="ChEBI" id="CHEBI:15378"/>
        <dbReference type="ChEBI" id="CHEBI:57540"/>
        <dbReference type="ChEBI" id="CHEBI:57945"/>
        <dbReference type="ChEBI" id="CHEBI:83099"/>
        <dbReference type="ChEBI" id="CHEBI:83100"/>
        <dbReference type="EC" id="1.8.1.4"/>
    </reaction>
</comment>
<dbReference type="SUPFAM" id="SSF55424">
    <property type="entry name" value="FAD/NAD-linked reductases, dimerisation (C-terminal) domain"/>
    <property type="match status" value="1"/>
</dbReference>
<dbReference type="InterPro" id="IPR006258">
    <property type="entry name" value="Lipoamide_DH"/>
</dbReference>
<feature type="domain" description="FAD/NAD(P)-binding" evidence="13">
    <location>
        <begin position="11"/>
        <end position="331"/>
    </location>
</feature>
<reference evidence="15" key="1">
    <citation type="journal article" date="2019" name="Int. J. Syst. Evol. Microbiol.">
        <title>The Global Catalogue of Microorganisms (GCM) 10K type strain sequencing project: providing services to taxonomists for standard genome sequencing and annotation.</title>
        <authorList>
            <consortium name="The Broad Institute Genomics Platform"/>
            <consortium name="The Broad Institute Genome Sequencing Center for Infectious Disease"/>
            <person name="Wu L."/>
            <person name="Ma J."/>
        </authorList>
    </citation>
    <scope>NUCLEOTIDE SEQUENCE [LARGE SCALE GENOMIC DNA]</scope>
    <source>
        <strain evidence="15">CGMCC 1.15790</strain>
    </source>
</reference>
<dbReference type="RefSeq" id="WP_270896071.1">
    <property type="nucleotide sequence ID" value="NZ_JBHSPF010000025.1"/>
</dbReference>
<name>A0ABW0U5L4_9BACI</name>
<evidence type="ECO:0000256" key="11">
    <source>
        <dbReference type="RuleBase" id="RU003692"/>
    </source>
</evidence>
<comment type="cofactor">
    <cofactor evidence="11">
        <name>FAD</name>
        <dbReference type="ChEBI" id="CHEBI:57692"/>
    </cofactor>
    <text evidence="11">Binds 1 FAD per subunit.</text>
</comment>
<keyword evidence="15" id="KW-1185">Reference proteome</keyword>
<dbReference type="Pfam" id="PF02852">
    <property type="entry name" value="Pyr_redox_dim"/>
    <property type="match status" value="1"/>
</dbReference>
<gene>
    <name evidence="14" type="primary">lpdA</name>
    <name evidence="14" type="ORF">ACFPTR_07180</name>
</gene>
<dbReference type="InterPro" id="IPR001100">
    <property type="entry name" value="Pyr_nuc-diS_OxRdtase"/>
</dbReference>
<dbReference type="PRINTS" id="PR00411">
    <property type="entry name" value="PNDRDTASEI"/>
</dbReference>
<keyword evidence="4 11" id="KW-0285">Flavoprotein</keyword>
<feature type="domain" description="Pyridine nucleotide-disulphide oxidoreductase dimerisation" evidence="12">
    <location>
        <begin position="350"/>
        <end position="457"/>
    </location>
</feature>
<dbReference type="PANTHER" id="PTHR22912:SF160">
    <property type="entry name" value="DIHYDROLIPOYL DEHYDROGENASE"/>
    <property type="match status" value="1"/>
</dbReference>
<dbReference type="InterPro" id="IPR012999">
    <property type="entry name" value="Pyr_OxRdtase_I_AS"/>
</dbReference>
<evidence type="ECO:0000259" key="12">
    <source>
        <dbReference type="Pfam" id="PF02852"/>
    </source>
</evidence>
<dbReference type="EC" id="1.8.1.4" evidence="2 11"/>
<proteinExistence type="inferred from homology"/>
<protein>
    <recommendedName>
        <fullName evidence="3 11">Dihydrolipoyl dehydrogenase</fullName>
        <ecNumber evidence="2 11">1.8.1.4</ecNumber>
    </recommendedName>
</protein>
<dbReference type="InterPro" id="IPR023753">
    <property type="entry name" value="FAD/NAD-binding_dom"/>
</dbReference>
<evidence type="ECO:0000256" key="2">
    <source>
        <dbReference type="ARBA" id="ARBA00012608"/>
    </source>
</evidence>
<dbReference type="Proteomes" id="UP001596143">
    <property type="component" value="Unassembled WGS sequence"/>
</dbReference>
<evidence type="ECO:0000256" key="7">
    <source>
        <dbReference type="ARBA" id="ARBA00023027"/>
    </source>
</evidence>
<dbReference type="Gene3D" id="3.50.50.60">
    <property type="entry name" value="FAD/NAD(P)-binding domain"/>
    <property type="match status" value="2"/>
</dbReference>
<dbReference type="PIRSF" id="PIRSF000350">
    <property type="entry name" value="Mercury_reductase_MerA"/>
    <property type="match status" value="1"/>
</dbReference>
<evidence type="ECO:0000256" key="1">
    <source>
        <dbReference type="ARBA" id="ARBA00007532"/>
    </source>
</evidence>
<comment type="miscellaneous">
    <text evidence="11">The active site is a redox-active disulfide bond.</text>
</comment>
<evidence type="ECO:0000313" key="15">
    <source>
        <dbReference type="Proteomes" id="UP001596143"/>
    </source>
</evidence>
<dbReference type="InterPro" id="IPR050151">
    <property type="entry name" value="Class-I_Pyr_Nuc-Dis_Oxidored"/>
</dbReference>
<dbReference type="InterPro" id="IPR004099">
    <property type="entry name" value="Pyr_nucl-diS_OxRdtase_dimer"/>
</dbReference>
<dbReference type="GO" id="GO:0004148">
    <property type="term" value="F:dihydrolipoyl dehydrogenase (NADH) activity"/>
    <property type="evidence" value="ECO:0007669"/>
    <property type="project" value="UniProtKB-EC"/>
</dbReference>
<evidence type="ECO:0000256" key="4">
    <source>
        <dbReference type="ARBA" id="ARBA00022630"/>
    </source>
</evidence>
<dbReference type="PANTHER" id="PTHR22912">
    <property type="entry name" value="DISULFIDE OXIDOREDUCTASE"/>
    <property type="match status" value="1"/>
</dbReference>
<evidence type="ECO:0000256" key="8">
    <source>
        <dbReference type="ARBA" id="ARBA00023157"/>
    </source>
</evidence>
<dbReference type="InterPro" id="IPR016156">
    <property type="entry name" value="FAD/NAD-linked_Rdtase_dimer_sf"/>
</dbReference>
<dbReference type="SUPFAM" id="SSF51905">
    <property type="entry name" value="FAD/NAD(P)-binding domain"/>
    <property type="match status" value="1"/>
</dbReference>
<sequence>MVVGEVRTEVDVAVIGGGPGGYAAAIRLGQLGKSVVLIEKENVGGVCLNKGCIPSKALIHTASKFEELSRVEDMGIQLQEKATMDLGKWQERKKRIISQLTSGIQHLCNKNGVTIVEGKAYFLSDDRIGVETSGDFEVYQFENAIIATGSEPAPVPFATIDHEYILNSTSALELTEVPDSLLIVGGGYIGMELGMALAKLGSDVTVVEVAERILPATSKHLTKEVVKKAKRLGMTIQTSTYVDSMEVENEQVVVTLREGDTTKKQTFAKAIVTIGRTPRTKELGLEQIGVTMDERGFIPIDETCRTNIPHLFAIGDITAGPALAHKATKQGIVAAEVIGGLPSAVDSPFIPYAIFTDPEIAGVGMTVEEAKEEGYEVKTAHFPFQANGMALATDAQDGFVEVIVDKETHLLLGCHIVGKNASQLIGEGVLGLELGVRAEDIALTVHPHPTLTEGWTEVTQAILGKAIHILN</sequence>